<keyword evidence="3" id="KW-0547">Nucleotide-binding</keyword>
<dbReference type="InterPro" id="IPR003593">
    <property type="entry name" value="AAA+_ATPase"/>
</dbReference>
<sequence>MLAVQGLSKSFAGVHAVREVSFGLEAGHMLALIGPNGAGKSTCFQCINGQLRPDAGTVRLDGADVSGLAVADRARLGMGRTFQIAQVAASLTVRQHVGVALAARRRGGWLRPRPRGLPAPAAEIDPWLDRFGLAARGDAVCGELPYPELKRVELACVLAQRPRVLLMDEPTAGMTRDDRHALMRVVREEARRGLAVLFTEHSMDVVFGFADRVLVMVRGAVVADGPPAEIERDPAVRAAYLGSAHGTGGLA</sequence>
<dbReference type="Gene3D" id="3.40.50.300">
    <property type="entry name" value="P-loop containing nucleotide triphosphate hydrolases"/>
    <property type="match status" value="1"/>
</dbReference>
<dbReference type="Pfam" id="PF12399">
    <property type="entry name" value="BCA_ABC_TP_C"/>
    <property type="match status" value="1"/>
</dbReference>
<dbReference type="PANTHER" id="PTHR45772">
    <property type="entry name" value="CONSERVED COMPONENT OF ABC TRANSPORTER FOR NATURAL AMINO ACIDS-RELATED"/>
    <property type="match status" value="1"/>
</dbReference>
<dbReference type="Pfam" id="PF00005">
    <property type="entry name" value="ABC_tran"/>
    <property type="match status" value="1"/>
</dbReference>
<gene>
    <name evidence="6" type="ORF">GCM10023144_19600</name>
</gene>
<feature type="domain" description="ABC transporter" evidence="5">
    <location>
        <begin position="2"/>
        <end position="243"/>
    </location>
</feature>
<protein>
    <submittedName>
        <fullName evidence="6">ABC transporter ATP-binding protein</fullName>
    </submittedName>
</protein>
<dbReference type="GO" id="GO:0005524">
    <property type="term" value="F:ATP binding"/>
    <property type="evidence" value="ECO:0007669"/>
    <property type="project" value="UniProtKB-KW"/>
</dbReference>
<evidence type="ECO:0000256" key="1">
    <source>
        <dbReference type="ARBA" id="ARBA00022448"/>
    </source>
</evidence>
<dbReference type="PROSITE" id="PS50893">
    <property type="entry name" value="ABC_TRANSPORTER_2"/>
    <property type="match status" value="1"/>
</dbReference>
<dbReference type="InterPro" id="IPR051120">
    <property type="entry name" value="ABC_AA/LPS_Transport"/>
</dbReference>
<evidence type="ECO:0000256" key="4">
    <source>
        <dbReference type="ARBA" id="ARBA00022840"/>
    </source>
</evidence>
<dbReference type="InterPro" id="IPR003439">
    <property type="entry name" value="ABC_transporter-like_ATP-bd"/>
</dbReference>
<accession>A0ABP8GX82</accession>
<evidence type="ECO:0000313" key="7">
    <source>
        <dbReference type="Proteomes" id="UP001501671"/>
    </source>
</evidence>
<name>A0ABP8GX82_9BURK</name>
<dbReference type="InterPro" id="IPR032823">
    <property type="entry name" value="BCA_ABC_TP_C"/>
</dbReference>
<keyword evidence="4 6" id="KW-0067">ATP-binding</keyword>
<reference evidence="7" key="1">
    <citation type="journal article" date="2019" name="Int. J. Syst. Evol. Microbiol.">
        <title>The Global Catalogue of Microorganisms (GCM) 10K type strain sequencing project: providing services to taxonomists for standard genome sequencing and annotation.</title>
        <authorList>
            <consortium name="The Broad Institute Genomics Platform"/>
            <consortium name="The Broad Institute Genome Sequencing Center for Infectious Disease"/>
            <person name="Wu L."/>
            <person name="Ma J."/>
        </authorList>
    </citation>
    <scope>NUCLEOTIDE SEQUENCE [LARGE SCALE GENOMIC DNA]</scope>
    <source>
        <strain evidence="7">JCM 17666</strain>
    </source>
</reference>
<keyword evidence="2" id="KW-0472">Membrane</keyword>
<evidence type="ECO:0000256" key="3">
    <source>
        <dbReference type="ARBA" id="ARBA00022741"/>
    </source>
</evidence>
<proteinExistence type="predicted"/>
<dbReference type="CDD" id="cd03219">
    <property type="entry name" value="ABC_Mj1267_LivG_branched"/>
    <property type="match status" value="1"/>
</dbReference>
<dbReference type="EMBL" id="BAABFO010000008">
    <property type="protein sequence ID" value="GAA4331234.1"/>
    <property type="molecule type" value="Genomic_DNA"/>
</dbReference>
<keyword evidence="7" id="KW-1185">Reference proteome</keyword>
<dbReference type="PANTHER" id="PTHR45772:SF7">
    <property type="entry name" value="AMINO ACID ABC TRANSPORTER ATP-BINDING PROTEIN"/>
    <property type="match status" value="1"/>
</dbReference>
<comment type="caution">
    <text evidence="6">The sequence shown here is derived from an EMBL/GenBank/DDBJ whole genome shotgun (WGS) entry which is preliminary data.</text>
</comment>
<evidence type="ECO:0000313" key="6">
    <source>
        <dbReference type="EMBL" id="GAA4331234.1"/>
    </source>
</evidence>
<dbReference type="SMART" id="SM00382">
    <property type="entry name" value="AAA"/>
    <property type="match status" value="1"/>
</dbReference>
<keyword evidence="1" id="KW-0813">Transport</keyword>
<dbReference type="Proteomes" id="UP001501671">
    <property type="component" value="Unassembled WGS sequence"/>
</dbReference>
<evidence type="ECO:0000256" key="2">
    <source>
        <dbReference type="ARBA" id="ARBA00022475"/>
    </source>
</evidence>
<dbReference type="InterPro" id="IPR027417">
    <property type="entry name" value="P-loop_NTPase"/>
</dbReference>
<keyword evidence="2" id="KW-1003">Cell membrane</keyword>
<organism evidence="6 7">
    <name type="scientific">Pigmentiphaga soli</name>
    <dbReference type="NCBI Taxonomy" id="1007095"/>
    <lineage>
        <taxon>Bacteria</taxon>
        <taxon>Pseudomonadati</taxon>
        <taxon>Pseudomonadota</taxon>
        <taxon>Betaproteobacteria</taxon>
        <taxon>Burkholderiales</taxon>
        <taxon>Alcaligenaceae</taxon>
        <taxon>Pigmentiphaga</taxon>
    </lineage>
</organism>
<dbReference type="SUPFAM" id="SSF52540">
    <property type="entry name" value="P-loop containing nucleoside triphosphate hydrolases"/>
    <property type="match status" value="1"/>
</dbReference>
<evidence type="ECO:0000259" key="5">
    <source>
        <dbReference type="PROSITE" id="PS50893"/>
    </source>
</evidence>